<dbReference type="AlphaFoldDB" id="A0A6B0Z057"/>
<feature type="transmembrane region" description="Helical" evidence="1">
    <location>
        <begin position="160"/>
        <end position="178"/>
    </location>
</feature>
<keyword evidence="1" id="KW-0472">Membrane</keyword>
<gene>
    <name evidence="2" type="ORF">F4Y42_19455</name>
</gene>
<dbReference type="Pfam" id="PF03729">
    <property type="entry name" value="DUF308"/>
    <property type="match status" value="2"/>
</dbReference>
<name>A0A6B0Z057_9CHLR</name>
<protein>
    <recommendedName>
        <fullName evidence="3">HdeD family acid-resistance protein</fullName>
    </recommendedName>
</protein>
<dbReference type="PANTHER" id="PTHR34989">
    <property type="entry name" value="PROTEIN HDED"/>
    <property type="match status" value="1"/>
</dbReference>
<dbReference type="GO" id="GO:0005886">
    <property type="term" value="C:plasma membrane"/>
    <property type="evidence" value="ECO:0007669"/>
    <property type="project" value="TreeGrafter"/>
</dbReference>
<evidence type="ECO:0000313" key="2">
    <source>
        <dbReference type="EMBL" id="MXY95619.1"/>
    </source>
</evidence>
<comment type="caution">
    <text evidence="2">The sequence shown here is derived from an EMBL/GenBank/DDBJ whole genome shotgun (WGS) entry which is preliminary data.</text>
</comment>
<feature type="transmembrane region" description="Helical" evidence="1">
    <location>
        <begin position="130"/>
        <end position="154"/>
    </location>
</feature>
<keyword evidence="1" id="KW-0812">Transmembrane</keyword>
<feature type="transmembrane region" description="Helical" evidence="1">
    <location>
        <begin position="94"/>
        <end position="118"/>
    </location>
</feature>
<dbReference type="InterPro" id="IPR052712">
    <property type="entry name" value="Acid_resist_chaperone_HdeD"/>
</dbReference>
<proteinExistence type="predicted"/>
<evidence type="ECO:0008006" key="3">
    <source>
        <dbReference type="Google" id="ProtNLM"/>
    </source>
</evidence>
<feature type="transmembrane region" description="Helical" evidence="1">
    <location>
        <begin position="70"/>
        <end position="88"/>
    </location>
</feature>
<reference evidence="2" key="1">
    <citation type="submission" date="2019-09" db="EMBL/GenBank/DDBJ databases">
        <title>Characterisation of the sponge microbiome using genome-centric metagenomics.</title>
        <authorList>
            <person name="Engelberts J.P."/>
            <person name="Robbins S.J."/>
            <person name="De Goeij J.M."/>
            <person name="Aranda M."/>
            <person name="Bell S.C."/>
            <person name="Webster N.S."/>
        </authorList>
    </citation>
    <scope>NUCLEOTIDE SEQUENCE</scope>
    <source>
        <strain evidence="2">SB0664_bin_27</strain>
    </source>
</reference>
<dbReference type="PANTHER" id="PTHR34989:SF1">
    <property type="entry name" value="PROTEIN HDED"/>
    <property type="match status" value="1"/>
</dbReference>
<dbReference type="InterPro" id="IPR005325">
    <property type="entry name" value="DUF308_memb"/>
</dbReference>
<organism evidence="2">
    <name type="scientific">Caldilineaceae bacterium SB0664_bin_27</name>
    <dbReference type="NCBI Taxonomy" id="2605260"/>
    <lineage>
        <taxon>Bacteria</taxon>
        <taxon>Bacillati</taxon>
        <taxon>Chloroflexota</taxon>
        <taxon>Caldilineae</taxon>
        <taxon>Caldilineales</taxon>
        <taxon>Caldilineaceae</taxon>
    </lineage>
</organism>
<keyword evidence="1" id="KW-1133">Transmembrane helix</keyword>
<accession>A0A6B0Z057</accession>
<feature type="transmembrane region" description="Helical" evidence="1">
    <location>
        <begin position="12"/>
        <end position="32"/>
    </location>
</feature>
<dbReference type="EMBL" id="VXRG01000164">
    <property type="protein sequence ID" value="MXY95619.1"/>
    <property type="molecule type" value="Genomic_DNA"/>
</dbReference>
<evidence type="ECO:0000256" key="1">
    <source>
        <dbReference type="SAM" id="Phobius"/>
    </source>
</evidence>
<sequence length="184" mass="19844">MTESKQPLDILWWIPLTRGIILVLFSIAMFTLGRGTTLVAMITILGAYWMVDGVFDLFEGVVGQVEGKRIWKIISAVISMAAGFMIVSNPILSGFFASSFFIVLLGFTAVSAGLASILARSGRKRSLPGILFGALYLVFGVLILFNPIVTQALIIALLPYWALGTGILALGTGAYMRLRKQPAA</sequence>